<feature type="coiled-coil region" evidence="1">
    <location>
        <begin position="277"/>
        <end position="304"/>
    </location>
</feature>
<accession>A0AAD6WZV2</accession>
<sequence length="346" mass="36323">MQRSLQGNQPILSVTSVPNSGGASSGTATVVFETAGQVLLAVIQQQSLTSGETPNQLAAGRQITVIAVNNAPIVPISSSTATIIVTPSTNSSPTTPTKTSVDAPQTTLTGLKNENQPTTSKSQSSTKAVSAAEPSNRLQSPFASAPIIGSAPIPTPSTSSVFSAPVKSSSPAAPVAHAVSGGPHAGVIAAVVLIPLLFLSLVVFCVVRRQRDSVRYRIDRFTAVWTQRRKASARDTISSFWNSNASEAKFIGSRAPPSEADIEVGMLPVVRAVMEQEQTLQLMVDQLTQRNATLEREMELFASASSPFSARPVHEPPPSDRSTKKLAPCNIPCTVEGGADTRNIYP</sequence>
<evidence type="ECO:0000256" key="1">
    <source>
        <dbReference type="SAM" id="Coils"/>
    </source>
</evidence>
<dbReference type="Proteomes" id="UP001218188">
    <property type="component" value="Unassembled WGS sequence"/>
</dbReference>
<keyword evidence="1" id="KW-0175">Coiled coil</keyword>
<evidence type="ECO:0000313" key="5">
    <source>
        <dbReference type="Proteomes" id="UP001218188"/>
    </source>
</evidence>
<organism evidence="4 5">
    <name type="scientific">Mycena alexandri</name>
    <dbReference type="NCBI Taxonomy" id="1745969"/>
    <lineage>
        <taxon>Eukaryota</taxon>
        <taxon>Fungi</taxon>
        <taxon>Dikarya</taxon>
        <taxon>Basidiomycota</taxon>
        <taxon>Agaricomycotina</taxon>
        <taxon>Agaricomycetes</taxon>
        <taxon>Agaricomycetidae</taxon>
        <taxon>Agaricales</taxon>
        <taxon>Marasmiineae</taxon>
        <taxon>Mycenaceae</taxon>
        <taxon>Mycena</taxon>
    </lineage>
</organism>
<feature type="compositionally biased region" description="Low complexity" evidence="2">
    <location>
        <begin position="118"/>
        <end position="132"/>
    </location>
</feature>
<keyword evidence="3" id="KW-0812">Transmembrane</keyword>
<name>A0AAD6WZV2_9AGAR</name>
<feature type="region of interest" description="Disordered" evidence="2">
    <location>
        <begin position="86"/>
        <end position="135"/>
    </location>
</feature>
<gene>
    <name evidence="4" type="ORF">C8F04DRAFT_1399649</name>
</gene>
<feature type="compositionally biased region" description="Basic and acidic residues" evidence="2">
    <location>
        <begin position="312"/>
        <end position="323"/>
    </location>
</feature>
<feature type="compositionally biased region" description="Polar residues" evidence="2">
    <location>
        <begin position="102"/>
        <end position="117"/>
    </location>
</feature>
<dbReference type="EMBL" id="JARJCM010000129">
    <property type="protein sequence ID" value="KAJ7027099.1"/>
    <property type="molecule type" value="Genomic_DNA"/>
</dbReference>
<protein>
    <submittedName>
        <fullName evidence="4">Uncharacterized protein</fullName>
    </submittedName>
</protein>
<evidence type="ECO:0000256" key="3">
    <source>
        <dbReference type="SAM" id="Phobius"/>
    </source>
</evidence>
<feature type="region of interest" description="Disordered" evidence="2">
    <location>
        <begin position="1"/>
        <end position="23"/>
    </location>
</feature>
<feature type="compositionally biased region" description="Low complexity" evidence="2">
    <location>
        <begin position="86"/>
        <end position="100"/>
    </location>
</feature>
<feature type="non-terminal residue" evidence="4">
    <location>
        <position position="1"/>
    </location>
</feature>
<comment type="caution">
    <text evidence="4">The sequence shown here is derived from an EMBL/GenBank/DDBJ whole genome shotgun (WGS) entry which is preliminary data.</text>
</comment>
<dbReference type="AlphaFoldDB" id="A0AAD6WZV2"/>
<evidence type="ECO:0000256" key="2">
    <source>
        <dbReference type="SAM" id="MobiDB-lite"/>
    </source>
</evidence>
<keyword evidence="5" id="KW-1185">Reference proteome</keyword>
<reference evidence="4" key="1">
    <citation type="submission" date="2023-03" db="EMBL/GenBank/DDBJ databases">
        <title>Massive genome expansion in bonnet fungi (Mycena s.s.) driven by repeated elements and novel gene families across ecological guilds.</title>
        <authorList>
            <consortium name="Lawrence Berkeley National Laboratory"/>
            <person name="Harder C.B."/>
            <person name="Miyauchi S."/>
            <person name="Viragh M."/>
            <person name="Kuo A."/>
            <person name="Thoen E."/>
            <person name="Andreopoulos B."/>
            <person name="Lu D."/>
            <person name="Skrede I."/>
            <person name="Drula E."/>
            <person name="Henrissat B."/>
            <person name="Morin E."/>
            <person name="Kohler A."/>
            <person name="Barry K."/>
            <person name="LaButti K."/>
            <person name="Morin E."/>
            <person name="Salamov A."/>
            <person name="Lipzen A."/>
            <person name="Mereny Z."/>
            <person name="Hegedus B."/>
            <person name="Baldrian P."/>
            <person name="Stursova M."/>
            <person name="Weitz H."/>
            <person name="Taylor A."/>
            <person name="Grigoriev I.V."/>
            <person name="Nagy L.G."/>
            <person name="Martin F."/>
            <person name="Kauserud H."/>
        </authorList>
    </citation>
    <scope>NUCLEOTIDE SEQUENCE</scope>
    <source>
        <strain evidence="4">CBHHK200</strain>
    </source>
</reference>
<evidence type="ECO:0000313" key="4">
    <source>
        <dbReference type="EMBL" id="KAJ7027099.1"/>
    </source>
</evidence>
<feature type="transmembrane region" description="Helical" evidence="3">
    <location>
        <begin position="185"/>
        <end position="207"/>
    </location>
</feature>
<keyword evidence="3" id="KW-0472">Membrane</keyword>
<feature type="region of interest" description="Disordered" evidence="2">
    <location>
        <begin position="305"/>
        <end position="326"/>
    </location>
</feature>
<proteinExistence type="predicted"/>
<keyword evidence="3" id="KW-1133">Transmembrane helix</keyword>